<dbReference type="InterPro" id="IPR003131">
    <property type="entry name" value="T1-type_BTB"/>
</dbReference>
<evidence type="ECO:0000313" key="3">
    <source>
        <dbReference type="EMBL" id="ETV70625.1"/>
    </source>
</evidence>
<dbReference type="VEuPathDB" id="FungiDB:H257_13994"/>
<feature type="region of interest" description="Disordered" evidence="1">
    <location>
        <begin position="55"/>
        <end position="107"/>
    </location>
</feature>
<dbReference type="AlphaFoldDB" id="W4FSZ2"/>
<feature type="compositionally biased region" description="Low complexity" evidence="1">
    <location>
        <begin position="161"/>
        <end position="171"/>
    </location>
</feature>
<evidence type="ECO:0000259" key="2">
    <source>
        <dbReference type="SMART" id="SM00225"/>
    </source>
</evidence>
<dbReference type="Gene3D" id="3.30.710.10">
    <property type="entry name" value="Potassium Channel Kv1.1, Chain A"/>
    <property type="match status" value="1"/>
</dbReference>
<dbReference type="STRING" id="112090.W4FSZ2"/>
<dbReference type="InterPro" id="IPR011333">
    <property type="entry name" value="SKP1/BTB/POZ_sf"/>
</dbReference>
<protein>
    <recommendedName>
        <fullName evidence="2">BTB domain-containing protein</fullName>
    </recommendedName>
</protein>
<name>W4FSZ2_APHAT</name>
<feature type="domain" description="BTB" evidence="2">
    <location>
        <begin position="206"/>
        <end position="326"/>
    </location>
</feature>
<sequence>MMADDQVAAVDVPVPAAQTIDIAGMVDGMSVSPLEAMYLQDTHHDLPDINNSQAERVHELQPSTTLPSQGLNATHPHSVRRETPPARPLQQPPEGMQHDTAPSSPILNSATAKPLWVHRHSIEPATTTPSSSSTHLPIAIAAHGSQPTKKSAELTTSTALASPTKPTAPARPARPRPPSVASVVAAAMRNPELVTADEMIEPTAAVIVTFDVGGTIFRCKQRVVEKYPNKRLHRLLLCGCEQQSSASIISTSTQTTAASLATCAPTTTAIFVDRNPAYFAPILDWYRCGTFHVPDSLSVAGLQHEAAYFDVLADMFPTLDTANTTLPPAPIQSSLASATATPLPPHSTLQSALATAIHCFVKSYTHTLVPSQPPIVFVLRAHEQLVLDSAAGVGRLLLRVTDLHGNTTVSRAVLYDSHSYFFLGGGLAKLHGTPFPGNLIYSFWADDTCTTTTTTSTLASSDGGVEMLPPLHVEFKLRCAFHKSDELVLAAHEQQLLGHTLDMVAKTTSATITTAVLAGLDLSLHVMASVAGRKERENPRPAVVPAQQPPVHLLAATPAVRLAIPTVSTTNDRNSSVAPAQGYRPPPPVAAATAVPPVVASQAYNTSKEHAISLPEKTKERAQILDEAQQFQSKVKEHAAWLQHYQREVQQSTSILREPSSNSDSNSPNKKSSTGAAATNVTPRQVGKRK</sequence>
<dbReference type="InterPro" id="IPR000210">
    <property type="entry name" value="BTB/POZ_dom"/>
</dbReference>
<feature type="region of interest" description="Disordered" evidence="1">
    <location>
        <begin position="143"/>
        <end position="178"/>
    </location>
</feature>
<feature type="compositionally biased region" description="Low complexity" evidence="1">
    <location>
        <begin position="659"/>
        <end position="673"/>
    </location>
</feature>
<dbReference type="GO" id="GO:0051260">
    <property type="term" value="P:protein homooligomerization"/>
    <property type="evidence" value="ECO:0007669"/>
    <property type="project" value="InterPro"/>
</dbReference>
<evidence type="ECO:0000256" key="1">
    <source>
        <dbReference type="SAM" id="MobiDB-lite"/>
    </source>
</evidence>
<dbReference type="CDD" id="cd18316">
    <property type="entry name" value="BTB_POZ_KCTD-like"/>
    <property type="match status" value="1"/>
</dbReference>
<dbReference type="SMART" id="SM00225">
    <property type="entry name" value="BTB"/>
    <property type="match status" value="1"/>
</dbReference>
<proteinExistence type="predicted"/>
<feature type="compositionally biased region" description="Polar residues" evidence="1">
    <location>
        <begin position="61"/>
        <end position="72"/>
    </location>
</feature>
<dbReference type="RefSeq" id="XP_009840008.1">
    <property type="nucleotide sequence ID" value="XM_009841706.1"/>
</dbReference>
<feature type="region of interest" description="Disordered" evidence="1">
    <location>
        <begin position="651"/>
        <end position="690"/>
    </location>
</feature>
<feature type="compositionally biased region" description="Polar residues" evidence="1">
    <location>
        <begin position="674"/>
        <end position="683"/>
    </location>
</feature>
<dbReference type="SUPFAM" id="SSF54695">
    <property type="entry name" value="POZ domain"/>
    <property type="match status" value="1"/>
</dbReference>
<dbReference type="Pfam" id="PF02214">
    <property type="entry name" value="BTB_2"/>
    <property type="match status" value="1"/>
</dbReference>
<feature type="compositionally biased region" description="Polar residues" evidence="1">
    <location>
        <begin position="145"/>
        <end position="160"/>
    </location>
</feature>
<dbReference type="EMBL" id="KI913165">
    <property type="protein sequence ID" value="ETV70625.1"/>
    <property type="molecule type" value="Genomic_DNA"/>
</dbReference>
<organism evidence="3">
    <name type="scientific">Aphanomyces astaci</name>
    <name type="common">Crayfish plague agent</name>
    <dbReference type="NCBI Taxonomy" id="112090"/>
    <lineage>
        <taxon>Eukaryota</taxon>
        <taxon>Sar</taxon>
        <taxon>Stramenopiles</taxon>
        <taxon>Oomycota</taxon>
        <taxon>Saprolegniomycetes</taxon>
        <taxon>Saprolegniales</taxon>
        <taxon>Verrucalvaceae</taxon>
        <taxon>Aphanomyces</taxon>
    </lineage>
</organism>
<gene>
    <name evidence="3" type="ORF">H257_13994</name>
</gene>
<dbReference type="OrthoDB" id="10025005at2759"/>
<reference evidence="3" key="1">
    <citation type="submission" date="2013-12" db="EMBL/GenBank/DDBJ databases">
        <title>The Genome Sequence of Aphanomyces astaci APO3.</title>
        <authorList>
            <consortium name="The Broad Institute Genomics Platform"/>
            <person name="Russ C."/>
            <person name="Tyler B."/>
            <person name="van West P."/>
            <person name="Dieguez-Uribeondo J."/>
            <person name="Young S.K."/>
            <person name="Zeng Q."/>
            <person name="Gargeya S."/>
            <person name="Fitzgerald M."/>
            <person name="Abouelleil A."/>
            <person name="Alvarado L."/>
            <person name="Chapman S.B."/>
            <person name="Gainer-Dewar J."/>
            <person name="Goldberg J."/>
            <person name="Griggs A."/>
            <person name="Gujja S."/>
            <person name="Hansen M."/>
            <person name="Howarth C."/>
            <person name="Imamovic A."/>
            <person name="Ireland A."/>
            <person name="Larimer J."/>
            <person name="McCowan C."/>
            <person name="Murphy C."/>
            <person name="Pearson M."/>
            <person name="Poon T.W."/>
            <person name="Priest M."/>
            <person name="Roberts A."/>
            <person name="Saif S."/>
            <person name="Shea T."/>
            <person name="Sykes S."/>
            <person name="Wortman J."/>
            <person name="Nusbaum C."/>
            <person name="Birren B."/>
        </authorList>
    </citation>
    <scope>NUCLEOTIDE SEQUENCE [LARGE SCALE GENOMIC DNA]</scope>
    <source>
        <strain evidence="3">APO3</strain>
    </source>
</reference>
<dbReference type="GeneID" id="20815990"/>
<accession>W4FSZ2</accession>